<dbReference type="PANTHER" id="PTHR44845">
    <property type="entry name" value="CARRIER DOMAIN-CONTAINING PROTEIN"/>
    <property type="match status" value="1"/>
</dbReference>
<comment type="catalytic activity">
    <reaction evidence="15">
        <text>(S)-2-amino-6-oxohexanoate + AMP + diphosphate + NADP(+) = L-2-aminoadipate + ATP + NADPH + H(+)</text>
        <dbReference type="Rhea" id="RHEA:46936"/>
        <dbReference type="ChEBI" id="CHEBI:15378"/>
        <dbReference type="ChEBI" id="CHEBI:30616"/>
        <dbReference type="ChEBI" id="CHEBI:33019"/>
        <dbReference type="ChEBI" id="CHEBI:57783"/>
        <dbReference type="ChEBI" id="CHEBI:58321"/>
        <dbReference type="ChEBI" id="CHEBI:58349"/>
        <dbReference type="ChEBI" id="CHEBI:58672"/>
        <dbReference type="ChEBI" id="CHEBI:456215"/>
        <dbReference type="EC" id="1.2.1.95"/>
    </reaction>
</comment>
<comment type="catalytic activity">
    <reaction evidence="16">
        <text>(S)-2-amino-6-oxohexanoate + NAD(+) + H2O = L-2-aminoadipate + NADH + 2 H(+)</text>
        <dbReference type="Rhea" id="RHEA:12308"/>
        <dbReference type="ChEBI" id="CHEBI:15377"/>
        <dbReference type="ChEBI" id="CHEBI:15378"/>
        <dbReference type="ChEBI" id="CHEBI:57540"/>
        <dbReference type="ChEBI" id="CHEBI:57945"/>
        <dbReference type="ChEBI" id="CHEBI:58321"/>
        <dbReference type="ChEBI" id="CHEBI:58672"/>
        <dbReference type="EC" id="1.2.1.31"/>
    </reaction>
</comment>
<evidence type="ECO:0000256" key="3">
    <source>
        <dbReference type="ARBA" id="ARBA00004827"/>
    </source>
</evidence>
<dbReference type="PANTHER" id="PTHR44845:SF1">
    <property type="entry name" value="L-2-AMINOADIPATE REDUCTASE"/>
    <property type="match status" value="1"/>
</dbReference>
<keyword evidence="9" id="KW-0028">Amino-acid biosynthesis</keyword>
<dbReference type="SUPFAM" id="SSF56801">
    <property type="entry name" value="Acetyl-CoA synthetase-like"/>
    <property type="match status" value="1"/>
</dbReference>
<dbReference type="SMART" id="SM00823">
    <property type="entry name" value="PKS_PP"/>
    <property type="match status" value="1"/>
</dbReference>
<dbReference type="NCBIfam" id="TIGR01733">
    <property type="entry name" value="AA-adenyl-dom"/>
    <property type="match status" value="1"/>
</dbReference>
<keyword evidence="12" id="KW-0457">Lysine biosynthesis</keyword>
<dbReference type="PIRSF" id="PIRSF001617">
    <property type="entry name" value="Alpha-AR"/>
    <property type="match status" value="1"/>
</dbReference>
<dbReference type="PROSITE" id="PS50075">
    <property type="entry name" value="CARRIER"/>
    <property type="match status" value="1"/>
</dbReference>
<proteinExistence type="inferred from homology"/>
<evidence type="ECO:0000313" key="20">
    <source>
        <dbReference type="Proteomes" id="UP000092321"/>
    </source>
</evidence>
<dbReference type="EC" id="1.2.1.31" evidence="6"/>
<evidence type="ECO:0000256" key="6">
    <source>
        <dbReference type="ARBA" id="ARBA00013073"/>
    </source>
</evidence>
<dbReference type="InterPro" id="IPR009081">
    <property type="entry name" value="PP-bd_ACP"/>
</dbReference>
<comment type="similarity">
    <text evidence="4">Belongs to the ATP-dependent AMP-binding enzyme family.</text>
</comment>
<sequence>MSAAISEYVKLLDNPTLSVLPNDFLRTNNLPIKQMINHIPELKIKFNNDKNAITTALLATWSTLIYRLCGDDDILLYLDLDNSEFQGLLRFTIQPDWSFEKLCSEISGKLEQLKTSKLNQFTSFDEISLLFQKENELEVPPQLFRIGFSTNNEAPRLNQFTHSPMDICLNFDINNDFMEIAFNSDLFQTERITILSEQIYNFITNVEPTTVITHLNLITASSASAIPDPKANLGWTNFRGAIHDIFQENTAKHPTKPLVIETPAYDDGESRVFTYQDINRASNIVSHKLISDGITKGDVVMIYSSRGVDLMISVFAVLKAGATFSVIDPAYPPERQTVYLQVAKPRGLIVIKSAGVLDEYVENYITENLDLKTRVDQLAITSEHNITSSPETLSLYFEKMDVPTGVVVGPDSNPTLSFTSGSEGLPKGVLGRHFSLAYYFDWMSQQFNLSENDKFTMLSGIAHDPIQRDMFTPVFLGAQLLVPTADDIGTPGRLAEWMSKYGATVTHLTPAMGQLLAAGAVSKIPSLHHAFFVGDILTKRDCLRVQSLAENVAIVNMYGTTETQRAVSFFEIPSRNNGGDSFLEKAKNVMPAGSGMFNVQLLVVNRHDRTQICGVGEVGEIYVRAGGLAEGYRGLPDLNKEKFINNWFVEPTHWKSIDYEGENWLGVRDRMYRTGDLGRYLPDGNTECCGRADDQVKIRGFRIELGEIDTNISQFPIVRENITLVRKNHSGEPTLITFLVPRFDQPEQLAHYFIPLADETITDTTVKGLVEYYKLEKALKEYLKKKLASYSIPSLVVVLPKLPLNPNGKVDKPKLQFPTPKQLQLVSENVTAEIDEGKFTADELKILQLWTSILPTKPVDVSPTDTFFDLGGHSILATKMIFQLRKEFGVDLPLGTIFKHPSIAAFSTAVFSASSSISASSATADYASDAKKIADESLAKSYSSATNFQKGDKINVFVTGVTGFLGSYILRDLLVRKEVDITVYAHVRASDEATAYERLEKAGVTYGIWDDSFKSRIKIVLGDLSTPQFGLSDDAWNKLGNEIDTIIHNGALVHWVFPYAKLRDANVIASVNVLNLCAVGKAKFFNFVSSTSTVDTDYFFDKTDAILESDDLQGSATGLTGGYGQSKWAAEYIIREAGKRGLKGQVIRPGYVTGASWNGSSNTDDFLLRFLKGCVQLKYIPDISNDVNMVPVDHVARVCTSSAIHPLDDFSVVHVTAHPRIEFNNYLNQLSKFGYDVTVEKYDSWKQHLEDSVVVKGEDNALYPLLAMCLDGLPENTRAPALDDTNAKSVLTKDAEWTGADITSYSKGATEQQVAIYISFLNRVSFLPPAPKADLLPVVELKQEQIALVASGASARGSSAK</sequence>
<dbReference type="Gene3D" id="1.10.1200.10">
    <property type="entry name" value="ACP-like"/>
    <property type="match status" value="1"/>
</dbReference>
<evidence type="ECO:0000256" key="15">
    <source>
        <dbReference type="ARBA" id="ARBA00048260"/>
    </source>
</evidence>
<evidence type="ECO:0000256" key="12">
    <source>
        <dbReference type="ARBA" id="ARBA00023154"/>
    </source>
</evidence>
<evidence type="ECO:0000256" key="13">
    <source>
        <dbReference type="ARBA" id="ARBA00031335"/>
    </source>
</evidence>
<dbReference type="OrthoDB" id="329835at2759"/>
<comment type="catalytic activity">
    <reaction evidence="17">
        <text>(S)-2-amino-6-oxohexanoate + NADP(+) + H2O = L-2-aminoadipate + NADPH + 2 H(+)</text>
        <dbReference type="Rhea" id="RHEA:12304"/>
        <dbReference type="ChEBI" id="CHEBI:15377"/>
        <dbReference type="ChEBI" id="CHEBI:15378"/>
        <dbReference type="ChEBI" id="CHEBI:57783"/>
        <dbReference type="ChEBI" id="CHEBI:58321"/>
        <dbReference type="ChEBI" id="CHEBI:58349"/>
        <dbReference type="ChEBI" id="CHEBI:58672"/>
        <dbReference type="EC" id="1.2.1.31"/>
    </reaction>
</comment>
<keyword evidence="11" id="KW-0560">Oxidoreductase</keyword>
<dbReference type="InterPro" id="IPR010071">
    <property type="entry name" value="AA_adenyl_dom"/>
</dbReference>
<comment type="function">
    <text evidence="2">Catalyzes the activation of alpha-aminoadipate by ATP-dependent adenylation and the reduction of activated alpha-aminoadipate by NADPH. The activated alpha-aminoadipate is bound to the phosphopantheinyl group of the enzyme itself before it is reduced to (S)-2-amino-6-oxohexanoate.</text>
</comment>
<dbReference type="Pfam" id="PF00501">
    <property type="entry name" value="AMP-binding"/>
    <property type="match status" value="1"/>
</dbReference>
<dbReference type="EMBL" id="LXPE01000019">
    <property type="protein sequence ID" value="OBA26327.1"/>
    <property type="molecule type" value="Genomic_DNA"/>
</dbReference>
<evidence type="ECO:0000256" key="11">
    <source>
        <dbReference type="ARBA" id="ARBA00023002"/>
    </source>
</evidence>
<evidence type="ECO:0000256" key="1">
    <source>
        <dbReference type="ARBA" id="ARBA00001957"/>
    </source>
</evidence>
<dbReference type="SUPFAM" id="SSF51735">
    <property type="entry name" value="NAD(P)-binding Rossmann-fold domains"/>
    <property type="match status" value="1"/>
</dbReference>
<dbReference type="InterPro" id="IPR000873">
    <property type="entry name" value="AMP-dep_synth/lig_dom"/>
</dbReference>
<evidence type="ECO:0000256" key="8">
    <source>
        <dbReference type="ARBA" id="ARBA00022553"/>
    </source>
</evidence>
<dbReference type="GO" id="GO:0019878">
    <property type="term" value="P:lysine biosynthetic process via aminoadipic acid"/>
    <property type="evidence" value="ECO:0007669"/>
    <property type="project" value="UniProtKB-UniPathway"/>
</dbReference>
<keyword evidence="7" id="KW-0596">Phosphopantetheine</keyword>
<dbReference type="InterPro" id="IPR036291">
    <property type="entry name" value="NAD(P)-bd_dom_sf"/>
</dbReference>
<dbReference type="InterPro" id="IPR006162">
    <property type="entry name" value="Ppantetheine_attach_site"/>
</dbReference>
<dbReference type="FunFam" id="3.40.50.720:FF:000787">
    <property type="entry name" value="L-2-aminoadipate reductase"/>
    <property type="match status" value="1"/>
</dbReference>
<dbReference type="NCBIfam" id="TIGR03443">
    <property type="entry name" value="alpha_am_amid"/>
    <property type="match status" value="1"/>
</dbReference>
<dbReference type="Gene3D" id="3.30.559.30">
    <property type="entry name" value="Nonribosomal peptide synthetase, condensation domain"/>
    <property type="match status" value="1"/>
</dbReference>
<evidence type="ECO:0000256" key="9">
    <source>
        <dbReference type="ARBA" id="ARBA00022605"/>
    </source>
</evidence>
<evidence type="ECO:0000256" key="10">
    <source>
        <dbReference type="ARBA" id="ARBA00022857"/>
    </source>
</evidence>
<evidence type="ECO:0000256" key="4">
    <source>
        <dbReference type="ARBA" id="ARBA00006432"/>
    </source>
</evidence>
<keyword evidence="20" id="KW-1185">Reference proteome</keyword>
<dbReference type="InterPro" id="IPR010080">
    <property type="entry name" value="Thioester_reductase-like_dom"/>
</dbReference>
<dbReference type="Gene3D" id="3.30.300.30">
    <property type="match status" value="1"/>
</dbReference>
<dbReference type="EC" id="1.2.1.95" evidence="5"/>
<dbReference type="InterPro" id="IPR020845">
    <property type="entry name" value="AMP-binding_CS"/>
</dbReference>
<evidence type="ECO:0000256" key="16">
    <source>
        <dbReference type="ARBA" id="ARBA00048414"/>
    </source>
</evidence>
<organism evidence="19 20">
    <name type="scientific">Hanseniaspora valbyensis NRRL Y-1626</name>
    <dbReference type="NCBI Taxonomy" id="766949"/>
    <lineage>
        <taxon>Eukaryota</taxon>
        <taxon>Fungi</taxon>
        <taxon>Dikarya</taxon>
        <taxon>Ascomycota</taxon>
        <taxon>Saccharomycotina</taxon>
        <taxon>Saccharomycetes</taxon>
        <taxon>Saccharomycodales</taxon>
        <taxon>Saccharomycodaceae</taxon>
        <taxon>Hanseniaspora</taxon>
    </lineage>
</organism>
<evidence type="ECO:0000256" key="7">
    <source>
        <dbReference type="ARBA" id="ARBA00022450"/>
    </source>
</evidence>
<evidence type="ECO:0000256" key="17">
    <source>
        <dbReference type="ARBA" id="ARBA00049537"/>
    </source>
</evidence>
<dbReference type="InterPro" id="IPR013120">
    <property type="entry name" value="FAR_NAD-bd"/>
</dbReference>
<dbReference type="NCBIfam" id="TIGR01746">
    <property type="entry name" value="Thioester-redct"/>
    <property type="match status" value="1"/>
</dbReference>
<keyword evidence="10" id="KW-0521">NADP</keyword>
<comment type="pathway">
    <text evidence="3">Amino-acid biosynthesis; L-lysine biosynthesis via AAA pathway; L-lysine from L-alpha-aminoadipate (fungal route): step 1/3.</text>
</comment>
<protein>
    <recommendedName>
        <fullName evidence="14">Alpha-aminoadipate reductase</fullName>
        <ecNumber evidence="6">1.2.1.31</ecNumber>
        <ecNumber evidence="5">1.2.1.95</ecNumber>
    </recommendedName>
    <alternativeName>
        <fullName evidence="13">L-aminoadipate-semialdehyde dehydrogenase</fullName>
    </alternativeName>
</protein>
<name>A0A1B7TC83_9ASCO</name>
<evidence type="ECO:0000256" key="2">
    <source>
        <dbReference type="ARBA" id="ARBA00003499"/>
    </source>
</evidence>
<dbReference type="InterPro" id="IPR014397">
    <property type="entry name" value="Lys2"/>
</dbReference>
<keyword evidence="8" id="KW-0597">Phosphoprotein</keyword>
<dbReference type="Pfam" id="PF00550">
    <property type="entry name" value="PP-binding"/>
    <property type="match status" value="1"/>
</dbReference>
<dbReference type="UniPathway" id="UPA00033">
    <property type="reaction ID" value="UER00032"/>
</dbReference>
<evidence type="ECO:0000256" key="5">
    <source>
        <dbReference type="ARBA" id="ARBA00012913"/>
    </source>
</evidence>
<feature type="domain" description="Carrier" evidence="18">
    <location>
        <begin position="837"/>
        <end position="914"/>
    </location>
</feature>
<dbReference type="SUPFAM" id="SSF47336">
    <property type="entry name" value="ACP-like"/>
    <property type="match status" value="1"/>
</dbReference>
<dbReference type="InterPro" id="IPR036736">
    <property type="entry name" value="ACP-like_sf"/>
</dbReference>
<reference evidence="20" key="1">
    <citation type="journal article" date="2016" name="Proc. Natl. Acad. Sci. U.S.A.">
        <title>Comparative genomics of biotechnologically important yeasts.</title>
        <authorList>
            <person name="Riley R."/>
            <person name="Haridas S."/>
            <person name="Wolfe K.H."/>
            <person name="Lopes M.R."/>
            <person name="Hittinger C.T."/>
            <person name="Goeker M."/>
            <person name="Salamov A.A."/>
            <person name="Wisecaver J.H."/>
            <person name="Long T.M."/>
            <person name="Calvey C.H."/>
            <person name="Aerts A.L."/>
            <person name="Barry K.W."/>
            <person name="Choi C."/>
            <person name="Clum A."/>
            <person name="Coughlan A.Y."/>
            <person name="Deshpande S."/>
            <person name="Douglass A.P."/>
            <person name="Hanson S.J."/>
            <person name="Klenk H.-P."/>
            <person name="LaButti K.M."/>
            <person name="Lapidus A."/>
            <person name="Lindquist E.A."/>
            <person name="Lipzen A.M."/>
            <person name="Meier-Kolthoff J.P."/>
            <person name="Ohm R.A."/>
            <person name="Otillar R.P."/>
            <person name="Pangilinan J.L."/>
            <person name="Peng Y."/>
            <person name="Rokas A."/>
            <person name="Rosa C.A."/>
            <person name="Scheuner C."/>
            <person name="Sibirny A.A."/>
            <person name="Slot J.C."/>
            <person name="Stielow J.B."/>
            <person name="Sun H."/>
            <person name="Kurtzman C.P."/>
            <person name="Blackwell M."/>
            <person name="Grigoriev I.V."/>
            <person name="Jeffries T.W."/>
        </authorList>
    </citation>
    <scope>NUCLEOTIDE SEQUENCE [LARGE SCALE GENOMIC DNA]</scope>
    <source>
        <strain evidence="20">NRRL Y-1626</strain>
    </source>
</reference>
<dbReference type="InterPro" id="IPR042099">
    <property type="entry name" value="ANL_N_sf"/>
</dbReference>
<dbReference type="Gene3D" id="3.40.50.720">
    <property type="entry name" value="NAD(P)-binding Rossmann-like Domain"/>
    <property type="match status" value="1"/>
</dbReference>
<evidence type="ECO:0000313" key="19">
    <source>
        <dbReference type="EMBL" id="OBA26327.1"/>
    </source>
</evidence>
<evidence type="ECO:0000256" key="14">
    <source>
        <dbReference type="ARBA" id="ARBA00032195"/>
    </source>
</evidence>
<dbReference type="PROSITE" id="PS00012">
    <property type="entry name" value="PHOSPHOPANTETHEINE"/>
    <property type="match status" value="1"/>
</dbReference>
<comment type="caution">
    <text evidence="19">The sequence shown here is derived from an EMBL/GenBank/DDBJ whole genome shotgun (WGS) entry which is preliminary data.</text>
</comment>
<dbReference type="InterPro" id="IPR020806">
    <property type="entry name" value="PKS_PP-bd"/>
</dbReference>
<dbReference type="Gene3D" id="3.40.50.12780">
    <property type="entry name" value="N-terminal domain of ligase-like"/>
    <property type="match status" value="1"/>
</dbReference>
<dbReference type="InterPro" id="IPR045851">
    <property type="entry name" value="AMP-bd_C_sf"/>
</dbReference>
<dbReference type="Proteomes" id="UP000092321">
    <property type="component" value="Unassembled WGS sequence"/>
</dbReference>
<dbReference type="Pfam" id="PF07993">
    <property type="entry name" value="NAD_binding_4"/>
    <property type="match status" value="1"/>
</dbReference>
<gene>
    <name evidence="19" type="ORF">HANVADRAFT_53200</name>
</gene>
<dbReference type="PROSITE" id="PS00455">
    <property type="entry name" value="AMP_BINDING"/>
    <property type="match status" value="1"/>
</dbReference>
<dbReference type="GO" id="GO:0004043">
    <property type="term" value="F:L-aminoadipate-semialdehyde dehydrogenase [NAD(P)+] activity"/>
    <property type="evidence" value="ECO:0007669"/>
    <property type="project" value="UniProtKB-EC"/>
</dbReference>
<accession>A0A1B7TC83</accession>
<evidence type="ECO:0000259" key="18">
    <source>
        <dbReference type="PROSITE" id="PS50075"/>
    </source>
</evidence>
<comment type="cofactor">
    <cofactor evidence="1">
        <name>pantetheine 4'-phosphate</name>
        <dbReference type="ChEBI" id="CHEBI:47942"/>
    </cofactor>
</comment>
<dbReference type="GO" id="GO:0031177">
    <property type="term" value="F:phosphopantetheine binding"/>
    <property type="evidence" value="ECO:0007669"/>
    <property type="project" value="InterPro"/>
</dbReference>
<dbReference type="CDD" id="cd05235">
    <property type="entry name" value="SDR_e1"/>
    <property type="match status" value="1"/>
</dbReference>